<dbReference type="EMBL" id="CAJJDP010000073">
    <property type="protein sequence ID" value="CAD8180030.1"/>
    <property type="molecule type" value="Genomic_DNA"/>
</dbReference>
<evidence type="ECO:0000313" key="3">
    <source>
        <dbReference type="EMBL" id="CAD8180026.1"/>
    </source>
</evidence>
<dbReference type="EMBL" id="CAJJDP010000073">
    <property type="protein sequence ID" value="CAD8180026.1"/>
    <property type="molecule type" value="Genomic_DNA"/>
</dbReference>
<gene>
    <name evidence="3" type="ORF">POCTA_138.1.T0740108</name>
    <name evidence="4" type="ORF">POCTA_138.1.T0740110</name>
</gene>
<dbReference type="Proteomes" id="UP000683925">
    <property type="component" value="Unassembled WGS sequence"/>
</dbReference>
<reference evidence="3" key="1">
    <citation type="submission" date="2021-01" db="EMBL/GenBank/DDBJ databases">
        <authorList>
            <consortium name="Genoscope - CEA"/>
            <person name="William W."/>
        </authorList>
    </citation>
    <scope>NUCLEOTIDE SEQUENCE</scope>
</reference>
<keyword evidence="5" id="KW-1185">Reference proteome</keyword>
<sequence>MGQNVENFKLREQRERAEDTENEKTLLLEDLQQSLQRQIKQRSCLANYKRLIGGFGLICQNRSKNLWKFRYSCRWSGLIEAQSNRKLMKQTVKWVKPIYRFVQSIKQYSPPIKIKRSPIKIQITKQVLFRYHTLSIFLGIIGVIVNMFYSKK</sequence>
<evidence type="ECO:0000313" key="5">
    <source>
        <dbReference type="Proteomes" id="UP000683925"/>
    </source>
</evidence>
<evidence type="ECO:0000256" key="2">
    <source>
        <dbReference type="SAM" id="Phobius"/>
    </source>
</evidence>
<organism evidence="3 5">
    <name type="scientific">Paramecium octaurelia</name>
    <dbReference type="NCBI Taxonomy" id="43137"/>
    <lineage>
        <taxon>Eukaryota</taxon>
        <taxon>Sar</taxon>
        <taxon>Alveolata</taxon>
        <taxon>Ciliophora</taxon>
        <taxon>Intramacronucleata</taxon>
        <taxon>Oligohymenophorea</taxon>
        <taxon>Peniculida</taxon>
        <taxon>Parameciidae</taxon>
        <taxon>Paramecium</taxon>
    </lineage>
</organism>
<evidence type="ECO:0000313" key="4">
    <source>
        <dbReference type="EMBL" id="CAD8180030.1"/>
    </source>
</evidence>
<keyword evidence="1" id="KW-0175">Coiled coil</keyword>
<dbReference type="AlphaFoldDB" id="A0A8S1W1H5"/>
<keyword evidence="2" id="KW-0472">Membrane</keyword>
<comment type="caution">
    <text evidence="3">The sequence shown here is derived from an EMBL/GenBank/DDBJ whole genome shotgun (WGS) entry which is preliminary data.</text>
</comment>
<name>A0A8S1W1H5_PAROT</name>
<feature type="coiled-coil region" evidence="1">
    <location>
        <begin position="10"/>
        <end position="37"/>
    </location>
</feature>
<accession>A0A8S1W1H5</accession>
<proteinExistence type="predicted"/>
<keyword evidence="2" id="KW-1133">Transmembrane helix</keyword>
<evidence type="ECO:0000256" key="1">
    <source>
        <dbReference type="SAM" id="Coils"/>
    </source>
</evidence>
<protein>
    <recommendedName>
        <fullName evidence="6">Transmembrane protein</fullName>
    </recommendedName>
</protein>
<keyword evidence="2" id="KW-0812">Transmembrane</keyword>
<evidence type="ECO:0008006" key="6">
    <source>
        <dbReference type="Google" id="ProtNLM"/>
    </source>
</evidence>
<feature type="transmembrane region" description="Helical" evidence="2">
    <location>
        <begin position="128"/>
        <end position="149"/>
    </location>
</feature>